<gene>
    <name evidence="2" type="ORF">GL263_22070</name>
</gene>
<dbReference type="RefSeq" id="WP_182857490.1">
    <property type="nucleotide sequence ID" value="NZ_WMLF01000434.1"/>
</dbReference>
<comment type="caution">
    <text evidence="2">The sequence shown here is derived from an EMBL/GenBank/DDBJ whole genome shotgun (WGS) entry which is preliminary data.</text>
</comment>
<evidence type="ECO:0000313" key="2">
    <source>
        <dbReference type="EMBL" id="MBB1246220.1"/>
    </source>
</evidence>
<dbReference type="Proteomes" id="UP000766698">
    <property type="component" value="Unassembled WGS sequence"/>
</dbReference>
<dbReference type="Pfam" id="PF19054">
    <property type="entry name" value="DUF5753"/>
    <property type="match status" value="1"/>
</dbReference>
<feature type="domain" description="HTH cro/C1-type" evidence="1">
    <location>
        <begin position="19"/>
        <end position="73"/>
    </location>
</feature>
<dbReference type="InterPro" id="IPR010982">
    <property type="entry name" value="Lambda_DNA-bd_dom_sf"/>
</dbReference>
<reference evidence="3" key="1">
    <citation type="journal article" date="2020" name="Syst. Appl. Microbiol.">
        <title>Streptomyces alkaliterrae sp. nov., isolated from an alkaline soil, and emended descriptions of Streptomyces alkaliphilus, Streptomyces calidiresistens and Streptomyces durbertensis.</title>
        <authorList>
            <person name="Swiecimska M."/>
            <person name="Golinska P."/>
            <person name="Nouioui I."/>
            <person name="Wypij M."/>
            <person name="Rai M."/>
            <person name="Sangal V."/>
            <person name="Goodfellow M."/>
        </authorList>
    </citation>
    <scope>NUCLEOTIDE SEQUENCE [LARGE SCALE GENOMIC DNA]</scope>
    <source>
        <strain evidence="3">DSM 104538</strain>
    </source>
</reference>
<sequence>MTRANRSASPTFQYCAEMVRKLREARGWSQEELGRRAGYTGAAISALETLKQPPTEVMLAKLDEAFFGSPSIFTIAGKFLALDHLPSFFKDYALIEQGALSIAAYQTVVIDALFQTEAYARALISGGYPIFTDEEREAHVHARMARTALLDRQDPIPHLELVLEESTLRRQFGSRETMRDQMLHLVKLSKRPHITVHVLPLLQGAAGEHAGVDGPMKIVERPDHSRAVYLEVQGRGLLLTRPEEVSELSRRYAMIRSHALSRYESRRVLEQAVGDWQ</sequence>
<dbReference type="PROSITE" id="PS50943">
    <property type="entry name" value="HTH_CROC1"/>
    <property type="match status" value="1"/>
</dbReference>
<name>A0ABR6ELJ4_9ACTN</name>
<dbReference type="InterPro" id="IPR001387">
    <property type="entry name" value="Cro/C1-type_HTH"/>
</dbReference>
<proteinExistence type="predicted"/>
<evidence type="ECO:0000313" key="3">
    <source>
        <dbReference type="Proteomes" id="UP000766698"/>
    </source>
</evidence>
<dbReference type="CDD" id="cd00093">
    <property type="entry name" value="HTH_XRE"/>
    <property type="match status" value="1"/>
</dbReference>
<evidence type="ECO:0000259" key="1">
    <source>
        <dbReference type="PROSITE" id="PS50943"/>
    </source>
</evidence>
<accession>A0ABR6ELJ4</accession>
<dbReference type="InterPro" id="IPR043917">
    <property type="entry name" value="DUF5753"/>
</dbReference>
<dbReference type="EMBL" id="WMLF01000434">
    <property type="protein sequence ID" value="MBB1246220.1"/>
    <property type="molecule type" value="Genomic_DNA"/>
</dbReference>
<dbReference type="Gene3D" id="1.10.260.40">
    <property type="entry name" value="lambda repressor-like DNA-binding domains"/>
    <property type="match status" value="1"/>
</dbReference>
<keyword evidence="3" id="KW-1185">Reference proteome</keyword>
<dbReference type="Pfam" id="PF01381">
    <property type="entry name" value="HTH_3"/>
    <property type="match status" value="1"/>
</dbReference>
<dbReference type="SUPFAM" id="SSF47413">
    <property type="entry name" value="lambda repressor-like DNA-binding domains"/>
    <property type="match status" value="1"/>
</dbReference>
<organism evidence="2 3">
    <name type="scientific">Streptomyces durbertensis</name>
    <dbReference type="NCBI Taxonomy" id="2448886"/>
    <lineage>
        <taxon>Bacteria</taxon>
        <taxon>Bacillati</taxon>
        <taxon>Actinomycetota</taxon>
        <taxon>Actinomycetes</taxon>
        <taxon>Kitasatosporales</taxon>
        <taxon>Streptomycetaceae</taxon>
        <taxon>Streptomyces</taxon>
    </lineage>
</organism>
<protein>
    <submittedName>
        <fullName evidence="2">Helix-turn-helix transcriptional regulator</fullName>
    </submittedName>
</protein>
<dbReference type="SMART" id="SM00530">
    <property type="entry name" value="HTH_XRE"/>
    <property type="match status" value="1"/>
</dbReference>